<organism evidence="1 2">
    <name type="scientific">Polaribacter marinus</name>
    <dbReference type="NCBI Taxonomy" id="2916838"/>
    <lineage>
        <taxon>Bacteria</taxon>
        <taxon>Pseudomonadati</taxon>
        <taxon>Bacteroidota</taxon>
        <taxon>Flavobacteriia</taxon>
        <taxon>Flavobacteriales</taxon>
        <taxon>Flavobacteriaceae</taxon>
    </lineage>
</organism>
<accession>A0A9X1VQU4</accession>
<dbReference type="Pfam" id="PF20391">
    <property type="entry name" value="DUF6686"/>
    <property type="match status" value="1"/>
</dbReference>
<evidence type="ECO:0000313" key="2">
    <source>
        <dbReference type="Proteomes" id="UP001139369"/>
    </source>
</evidence>
<name>A0A9X1VQU4_9FLAO</name>
<protein>
    <submittedName>
        <fullName evidence="1">Uncharacterized protein</fullName>
    </submittedName>
</protein>
<dbReference type="AlphaFoldDB" id="A0A9X1VQU4"/>
<dbReference type="Proteomes" id="UP001139369">
    <property type="component" value="Unassembled WGS sequence"/>
</dbReference>
<dbReference type="RefSeq" id="WP_242178173.1">
    <property type="nucleotide sequence ID" value="NZ_JAKQYM010000004.1"/>
</dbReference>
<dbReference type="InterPro" id="IPR046508">
    <property type="entry name" value="DUF6686"/>
</dbReference>
<proteinExistence type="predicted"/>
<reference evidence="1" key="1">
    <citation type="submission" date="2022-02" db="EMBL/GenBank/DDBJ databases">
        <title>Polaribacter sp. MSW13, isolated from seawater.</title>
        <authorList>
            <person name="Kristyanto S."/>
            <person name="Jung J."/>
            <person name="Jeon C.O."/>
        </authorList>
    </citation>
    <scope>NUCLEOTIDE SEQUENCE</scope>
    <source>
        <strain evidence="1">MSW13</strain>
    </source>
</reference>
<gene>
    <name evidence="1" type="ORF">MC378_07685</name>
</gene>
<comment type="caution">
    <text evidence="1">The sequence shown here is derived from an EMBL/GenBank/DDBJ whole genome shotgun (WGS) entry which is preliminary data.</text>
</comment>
<sequence length="117" mass="13806">MCYKTKIISRVKSGELSVCNGCKIYSLTFNNVFFQFEADELNQFKQYILNLDIEYWLDHYSVTTRKRKIPVPTFHQNLILIFDIYEMEELKVLLGINDSVKKVVLSPQDVDYTLILN</sequence>
<keyword evidence="2" id="KW-1185">Reference proteome</keyword>
<dbReference type="EMBL" id="JAKQYM010000004">
    <property type="protein sequence ID" value="MCI2229045.1"/>
    <property type="molecule type" value="Genomic_DNA"/>
</dbReference>
<evidence type="ECO:0000313" key="1">
    <source>
        <dbReference type="EMBL" id="MCI2229045.1"/>
    </source>
</evidence>